<dbReference type="RefSeq" id="XP_024581057.1">
    <property type="nucleotide sequence ID" value="XM_024730818.1"/>
</dbReference>
<name>A0A0P1ASQ4_PLAHL</name>
<dbReference type="Proteomes" id="UP000054928">
    <property type="component" value="Unassembled WGS sequence"/>
</dbReference>
<reference evidence="2" key="1">
    <citation type="submission" date="2014-09" db="EMBL/GenBank/DDBJ databases">
        <authorList>
            <person name="Sharma Rahul"/>
            <person name="Thines Marco"/>
        </authorList>
    </citation>
    <scope>NUCLEOTIDE SEQUENCE [LARGE SCALE GENOMIC DNA]</scope>
</reference>
<accession>A0A0P1ASQ4</accession>
<organism evidence="1 2">
    <name type="scientific">Plasmopara halstedii</name>
    <name type="common">Downy mildew of sunflower</name>
    <dbReference type="NCBI Taxonomy" id="4781"/>
    <lineage>
        <taxon>Eukaryota</taxon>
        <taxon>Sar</taxon>
        <taxon>Stramenopiles</taxon>
        <taxon>Oomycota</taxon>
        <taxon>Peronosporomycetes</taxon>
        <taxon>Peronosporales</taxon>
        <taxon>Peronosporaceae</taxon>
        <taxon>Plasmopara</taxon>
    </lineage>
</organism>
<dbReference type="GeneID" id="36396090"/>
<sequence length="64" mass="7424">MSRSSEWGEDIHEFILLTNLTLNDLKDEFLKVIKILLELTPVMLQCLLKMKLEECLVEASFNAI</sequence>
<dbReference type="EMBL" id="CCYD01001336">
    <property type="protein sequence ID" value="CEG44688.1"/>
    <property type="molecule type" value="Genomic_DNA"/>
</dbReference>
<protein>
    <submittedName>
        <fullName evidence="1">Uncharacterized protein</fullName>
    </submittedName>
</protein>
<dbReference type="AlphaFoldDB" id="A0A0P1ASQ4"/>
<keyword evidence="2" id="KW-1185">Reference proteome</keyword>
<proteinExistence type="predicted"/>
<evidence type="ECO:0000313" key="1">
    <source>
        <dbReference type="EMBL" id="CEG44688.1"/>
    </source>
</evidence>
<evidence type="ECO:0000313" key="2">
    <source>
        <dbReference type="Proteomes" id="UP000054928"/>
    </source>
</evidence>